<dbReference type="InterPro" id="IPR001245">
    <property type="entry name" value="Ser-Thr/Tyr_kinase_cat_dom"/>
</dbReference>
<keyword evidence="15" id="KW-0675">Receptor</keyword>
<accession>A0A5N5N4F3</accession>
<evidence type="ECO:0000256" key="9">
    <source>
        <dbReference type="ARBA" id="ARBA00022737"/>
    </source>
</evidence>
<dbReference type="InterPro" id="IPR008271">
    <property type="entry name" value="Ser/Thr_kinase_AS"/>
</dbReference>
<dbReference type="GO" id="GO:0005524">
    <property type="term" value="F:ATP binding"/>
    <property type="evidence" value="ECO:0007669"/>
    <property type="project" value="UniProtKB-KW"/>
</dbReference>
<dbReference type="InterPro" id="IPR011009">
    <property type="entry name" value="Kinase-like_dom_sf"/>
</dbReference>
<comment type="catalytic activity">
    <reaction evidence="18">
        <text>L-seryl-[protein] + ATP = O-phospho-L-seryl-[protein] + ADP + H(+)</text>
        <dbReference type="Rhea" id="RHEA:17989"/>
        <dbReference type="Rhea" id="RHEA-COMP:9863"/>
        <dbReference type="Rhea" id="RHEA-COMP:11604"/>
        <dbReference type="ChEBI" id="CHEBI:15378"/>
        <dbReference type="ChEBI" id="CHEBI:29999"/>
        <dbReference type="ChEBI" id="CHEBI:30616"/>
        <dbReference type="ChEBI" id="CHEBI:83421"/>
        <dbReference type="ChEBI" id="CHEBI:456216"/>
        <dbReference type="EC" id="2.7.11.1"/>
    </reaction>
</comment>
<comment type="subcellular location">
    <subcellularLocation>
        <location evidence="1">Membrane</location>
        <topology evidence="1">Single-pass type I membrane protein</topology>
    </subcellularLocation>
</comment>
<keyword evidence="21" id="KW-1185">Reference proteome</keyword>
<dbReference type="InterPro" id="IPR051824">
    <property type="entry name" value="LRR_Rcpt-Like_S/T_Kinase"/>
</dbReference>
<evidence type="ECO:0000256" key="17">
    <source>
        <dbReference type="ARBA" id="ARBA00047899"/>
    </source>
</evidence>
<gene>
    <name evidence="20" type="ORF">DKX38_006093</name>
</gene>
<evidence type="ECO:0000256" key="12">
    <source>
        <dbReference type="ARBA" id="ARBA00022840"/>
    </source>
</evidence>
<dbReference type="Gene3D" id="2.60.120.430">
    <property type="entry name" value="Galactose-binding lectin"/>
    <property type="match status" value="1"/>
</dbReference>
<dbReference type="FunFam" id="3.80.10.10:FF:000958">
    <property type="entry name" value="Putative LRR receptor-like serine/threonine-protein kinase isoform A"/>
    <property type="match status" value="1"/>
</dbReference>
<feature type="domain" description="Protein kinase" evidence="19">
    <location>
        <begin position="527"/>
        <end position="836"/>
    </location>
</feature>
<keyword evidence="4" id="KW-0597">Phosphoprotein</keyword>
<dbReference type="AlphaFoldDB" id="A0A5N5N4F3"/>
<dbReference type="EMBL" id="VDCV01000004">
    <property type="protein sequence ID" value="KAB5561136.1"/>
    <property type="molecule type" value="Genomic_DNA"/>
</dbReference>
<dbReference type="PROSITE" id="PS50011">
    <property type="entry name" value="PROTEIN_KINASE_DOM"/>
    <property type="match status" value="1"/>
</dbReference>
<evidence type="ECO:0000256" key="13">
    <source>
        <dbReference type="ARBA" id="ARBA00022989"/>
    </source>
</evidence>
<evidence type="ECO:0000256" key="7">
    <source>
        <dbReference type="ARBA" id="ARBA00022692"/>
    </source>
</evidence>
<evidence type="ECO:0000256" key="11">
    <source>
        <dbReference type="ARBA" id="ARBA00022777"/>
    </source>
</evidence>
<keyword evidence="7" id="KW-0812">Transmembrane</keyword>
<evidence type="ECO:0000313" key="21">
    <source>
        <dbReference type="Proteomes" id="UP000326939"/>
    </source>
</evidence>
<dbReference type="EC" id="2.7.11.1" evidence="2"/>
<evidence type="ECO:0000256" key="8">
    <source>
        <dbReference type="ARBA" id="ARBA00022729"/>
    </source>
</evidence>
<sequence length="836" mass="93062">MSHEWKRKLFQKRVKDRIGQDTSASAKLHVQEVRVLREIAKKLGKRDWDFNKDPCSGQGNWSLLDERKGFENSVICDCSFNNNSSCHLVSIALKSQNLSGIIPPEFSKFRYLKTLDLSRNIFTGVIPPQWGTLRLEDLSVMGNRLSGPFPKFITNMTTLRNLSIEGNHFTGPIPPEIGKLINLQKLRINDNNFSGKLPTFIGKWTKVKKLHIQGTSLEGPIPSSIGSLTKLSDLRISDLTGRGSPFPPLSDMESMKTLILRNCLLFGEIPEYIGEVEKLKHLDVSFNNLRGEIPSTFIQLARIDFLYLTGNKLTGSVPPWLLERNKNADLSFNNFTWQSSSPDECSRGSVNIVESFSPSTITSRKAHSCLKQNFPCPASRNQQHYSLHINCGGNEITVNDNTTYQDDKEPRGASMFYSHPSQKWAFSSTGNFMDDDSEADAYIKTNESAISNGNRVLKDFNIEDEAAGVAIPLVKTFVAVVTHHTLKIRLYWAGRGTTGIPLRGVYGPLISAISVDPNFKPPSNGSKRNVAIIVTGAVAGAIVLALLGSLSDGAVIAVKLLSSKSKQGNREFVNEIGMISALQHPNLVKLYGCCVEGNQLMIVYEYMENNCLSRALFGKEAKFRLKLDWPTRLKICLGVAKGLKYLHEESMIKIVHRDIKTSNVLLDKELNAKISDFGLAKLNEDDNTHISTRVAGTMPKEEFVYLLDWAYVLQERGSLLELVDPELGSEYSSEEAMVMLNVALLCTNASPTLRPTMSQVVSMLEGRTPVQDLLSDPGFSAVNTKYKAIRNHFWQNPSQTYSMSINESYRTDSTGSCVEPEEAARLVRVSSVKSDQ</sequence>
<evidence type="ECO:0000313" key="20">
    <source>
        <dbReference type="EMBL" id="KAB5561136.1"/>
    </source>
</evidence>
<dbReference type="FunFam" id="3.80.10.10:FF:000452">
    <property type="entry name" value="Probable LRR receptor-like serine/threonine-protein kinase RFK1"/>
    <property type="match status" value="1"/>
</dbReference>
<name>A0A5N5N4F3_9ROSI</name>
<dbReference type="SUPFAM" id="SSF56112">
    <property type="entry name" value="Protein kinase-like (PK-like)"/>
    <property type="match status" value="1"/>
</dbReference>
<evidence type="ECO:0000256" key="10">
    <source>
        <dbReference type="ARBA" id="ARBA00022741"/>
    </source>
</evidence>
<comment type="catalytic activity">
    <reaction evidence="17">
        <text>L-threonyl-[protein] + ATP = O-phospho-L-threonyl-[protein] + ADP + H(+)</text>
        <dbReference type="Rhea" id="RHEA:46608"/>
        <dbReference type="Rhea" id="RHEA-COMP:11060"/>
        <dbReference type="Rhea" id="RHEA-COMP:11605"/>
        <dbReference type="ChEBI" id="CHEBI:15378"/>
        <dbReference type="ChEBI" id="CHEBI:30013"/>
        <dbReference type="ChEBI" id="CHEBI:30616"/>
        <dbReference type="ChEBI" id="CHEBI:61977"/>
        <dbReference type="ChEBI" id="CHEBI:456216"/>
        <dbReference type="EC" id="2.7.11.1"/>
    </reaction>
</comment>
<evidence type="ECO:0000256" key="6">
    <source>
        <dbReference type="ARBA" id="ARBA00022679"/>
    </source>
</evidence>
<keyword evidence="13" id="KW-1133">Transmembrane helix</keyword>
<evidence type="ECO:0000256" key="16">
    <source>
        <dbReference type="ARBA" id="ARBA00023180"/>
    </source>
</evidence>
<dbReference type="SMART" id="SM00220">
    <property type="entry name" value="S_TKc"/>
    <property type="match status" value="1"/>
</dbReference>
<evidence type="ECO:0000256" key="14">
    <source>
        <dbReference type="ARBA" id="ARBA00023136"/>
    </source>
</evidence>
<evidence type="ECO:0000256" key="3">
    <source>
        <dbReference type="ARBA" id="ARBA00022527"/>
    </source>
</evidence>
<evidence type="ECO:0000256" key="2">
    <source>
        <dbReference type="ARBA" id="ARBA00012513"/>
    </source>
</evidence>
<keyword evidence="9" id="KW-0677">Repeat</keyword>
<keyword evidence="3" id="KW-0723">Serine/threonine-protein kinase</keyword>
<dbReference type="PANTHER" id="PTHR48006">
    <property type="entry name" value="LEUCINE-RICH REPEAT-CONTAINING PROTEIN DDB_G0281931-RELATED"/>
    <property type="match status" value="1"/>
</dbReference>
<dbReference type="GO" id="GO:0016020">
    <property type="term" value="C:membrane"/>
    <property type="evidence" value="ECO:0007669"/>
    <property type="project" value="UniProtKB-SubCell"/>
</dbReference>
<dbReference type="GO" id="GO:0004674">
    <property type="term" value="F:protein serine/threonine kinase activity"/>
    <property type="evidence" value="ECO:0007669"/>
    <property type="project" value="UniProtKB-KW"/>
</dbReference>
<comment type="caution">
    <text evidence="20">The sequence shown here is derived from an EMBL/GenBank/DDBJ whole genome shotgun (WGS) entry which is preliminary data.</text>
</comment>
<keyword evidence="10" id="KW-0547">Nucleotide-binding</keyword>
<evidence type="ECO:0000259" key="19">
    <source>
        <dbReference type="PROSITE" id="PS50011"/>
    </source>
</evidence>
<dbReference type="InterPro" id="IPR032675">
    <property type="entry name" value="LRR_dom_sf"/>
</dbReference>
<dbReference type="Pfam" id="PF11721">
    <property type="entry name" value="Malectin"/>
    <property type="match status" value="1"/>
</dbReference>
<evidence type="ECO:0000256" key="4">
    <source>
        <dbReference type="ARBA" id="ARBA00022553"/>
    </source>
</evidence>
<dbReference type="Gene3D" id="1.10.510.10">
    <property type="entry name" value="Transferase(Phosphotransferase) domain 1"/>
    <property type="match status" value="2"/>
</dbReference>
<dbReference type="FunFam" id="1.10.510.10:FF:001023">
    <property type="entry name" value="Os07g0541700 protein"/>
    <property type="match status" value="1"/>
</dbReference>
<dbReference type="Gene3D" id="3.80.10.10">
    <property type="entry name" value="Ribonuclease Inhibitor"/>
    <property type="match status" value="3"/>
</dbReference>
<evidence type="ECO:0000256" key="1">
    <source>
        <dbReference type="ARBA" id="ARBA00004479"/>
    </source>
</evidence>
<keyword evidence="14" id="KW-0472">Membrane</keyword>
<keyword evidence="16" id="KW-0325">Glycoprotein</keyword>
<reference evidence="21" key="1">
    <citation type="journal article" date="2019" name="Gigascience">
        <title>De novo genome assembly of the endangered Acer yangbiense, a plant species with extremely small populations endemic to Yunnan Province, China.</title>
        <authorList>
            <person name="Yang J."/>
            <person name="Wariss H.M."/>
            <person name="Tao L."/>
            <person name="Zhang R."/>
            <person name="Yun Q."/>
            <person name="Hollingsworth P."/>
            <person name="Dao Z."/>
            <person name="Luo G."/>
            <person name="Guo H."/>
            <person name="Ma Y."/>
            <person name="Sun W."/>
        </authorList>
    </citation>
    <scope>NUCLEOTIDE SEQUENCE [LARGE SCALE GENOMIC DNA]</scope>
    <source>
        <strain evidence="21">cv. br00</strain>
    </source>
</reference>
<dbReference type="Proteomes" id="UP000326939">
    <property type="component" value="Chromosome 4"/>
</dbReference>
<dbReference type="InterPro" id="IPR001611">
    <property type="entry name" value="Leu-rich_rpt"/>
</dbReference>
<dbReference type="Gene3D" id="3.30.200.20">
    <property type="entry name" value="Phosphorylase Kinase, domain 1"/>
    <property type="match status" value="1"/>
</dbReference>
<organism evidence="20 21">
    <name type="scientific">Salix brachista</name>
    <dbReference type="NCBI Taxonomy" id="2182728"/>
    <lineage>
        <taxon>Eukaryota</taxon>
        <taxon>Viridiplantae</taxon>
        <taxon>Streptophyta</taxon>
        <taxon>Embryophyta</taxon>
        <taxon>Tracheophyta</taxon>
        <taxon>Spermatophyta</taxon>
        <taxon>Magnoliopsida</taxon>
        <taxon>eudicotyledons</taxon>
        <taxon>Gunneridae</taxon>
        <taxon>Pentapetalae</taxon>
        <taxon>rosids</taxon>
        <taxon>fabids</taxon>
        <taxon>Malpighiales</taxon>
        <taxon>Salicaceae</taxon>
        <taxon>Saliceae</taxon>
        <taxon>Salix</taxon>
    </lineage>
</organism>
<keyword evidence="6" id="KW-0808">Transferase</keyword>
<dbReference type="PROSITE" id="PS00108">
    <property type="entry name" value="PROTEIN_KINASE_ST"/>
    <property type="match status" value="1"/>
</dbReference>
<proteinExistence type="predicted"/>
<keyword evidence="12" id="KW-0067">ATP-binding</keyword>
<dbReference type="Pfam" id="PF00560">
    <property type="entry name" value="LRR_1"/>
    <property type="match status" value="4"/>
</dbReference>
<keyword evidence="8" id="KW-0732">Signal</keyword>
<protein>
    <recommendedName>
        <fullName evidence="2">non-specific serine/threonine protein kinase</fullName>
        <ecNumber evidence="2">2.7.11.1</ecNumber>
    </recommendedName>
</protein>
<keyword evidence="11" id="KW-0418">Kinase</keyword>
<dbReference type="PANTHER" id="PTHR48006:SF68">
    <property type="entry name" value="PROTEIN KINASE DOMAIN-CONTAINING PROTEIN"/>
    <property type="match status" value="1"/>
</dbReference>
<evidence type="ECO:0000256" key="5">
    <source>
        <dbReference type="ARBA" id="ARBA00022614"/>
    </source>
</evidence>
<keyword evidence="5" id="KW-0433">Leucine-rich repeat</keyword>
<dbReference type="SUPFAM" id="SSF52058">
    <property type="entry name" value="L domain-like"/>
    <property type="match status" value="1"/>
</dbReference>
<dbReference type="Pfam" id="PF07714">
    <property type="entry name" value="PK_Tyr_Ser-Thr"/>
    <property type="match status" value="1"/>
</dbReference>
<evidence type="ECO:0000256" key="15">
    <source>
        <dbReference type="ARBA" id="ARBA00023170"/>
    </source>
</evidence>
<dbReference type="InterPro" id="IPR021720">
    <property type="entry name" value="Malectin_dom"/>
</dbReference>
<dbReference type="InterPro" id="IPR000719">
    <property type="entry name" value="Prot_kinase_dom"/>
</dbReference>
<evidence type="ECO:0000256" key="18">
    <source>
        <dbReference type="ARBA" id="ARBA00048679"/>
    </source>
</evidence>